<accession>A0A5J5F9H9</accession>
<dbReference type="InParanoid" id="A0A5J5F9H9"/>
<dbReference type="Pfam" id="PF01336">
    <property type="entry name" value="tRNA_anti-codon"/>
    <property type="match status" value="1"/>
</dbReference>
<evidence type="ECO:0000313" key="10">
    <source>
        <dbReference type="EMBL" id="KAA8913613.1"/>
    </source>
</evidence>
<dbReference type="EMBL" id="VXIS01000013">
    <property type="protein sequence ID" value="KAA8913613.1"/>
    <property type="molecule type" value="Genomic_DNA"/>
</dbReference>
<dbReference type="InterPro" id="IPR004365">
    <property type="entry name" value="NA-bd_OB_tRNA"/>
</dbReference>
<organism evidence="10 11">
    <name type="scientific">Sphaerosporella brunnea</name>
    <dbReference type="NCBI Taxonomy" id="1250544"/>
    <lineage>
        <taxon>Eukaryota</taxon>
        <taxon>Fungi</taxon>
        <taxon>Dikarya</taxon>
        <taxon>Ascomycota</taxon>
        <taxon>Pezizomycotina</taxon>
        <taxon>Pezizomycetes</taxon>
        <taxon>Pezizales</taxon>
        <taxon>Pyronemataceae</taxon>
        <taxon>Sphaerosporella</taxon>
    </lineage>
</organism>
<evidence type="ECO:0000256" key="4">
    <source>
        <dbReference type="ARBA" id="ARBA00022741"/>
    </source>
</evidence>
<dbReference type="OrthoDB" id="43906at2759"/>
<dbReference type="InterPro" id="IPR012340">
    <property type="entry name" value="NA-bd_OB-fold"/>
</dbReference>
<dbReference type="CDD" id="cd04318">
    <property type="entry name" value="EcAsnRS_like_N"/>
    <property type="match status" value="1"/>
</dbReference>
<dbReference type="InterPro" id="IPR045864">
    <property type="entry name" value="aa-tRNA-synth_II/BPL/LPL"/>
</dbReference>
<name>A0A5J5F9H9_9PEZI</name>
<feature type="compositionally biased region" description="Low complexity" evidence="8">
    <location>
        <begin position="25"/>
        <end position="41"/>
    </location>
</feature>
<dbReference type="NCBIfam" id="NF003037">
    <property type="entry name" value="PRK03932.1"/>
    <property type="match status" value="1"/>
</dbReference>
<dbReference type="PROSITE" id="PS50862">
    <property type="entry name" value="AA_TRNA_LIGASE_II"/>
    <property type="match status" value="1"/>
</dbReference>
<feature type="domain" description="Aminoacyl-transfer RNA synthetases class-II family profile" evidence="9">
    <location>
        <begin position="177"/>
        <end position="499"/>
    </location>
</feature>
<sequence length="507" mass="56473">MPRHWHMISRPARGIVSRSRFSTLSSAAPPQATDATQQTRQSVHLPRTIASLLHPAQGGQPDAEHVTIHGWIKSIRRMGRISFAHIIDGTTSFPLQAILSKSQAAGLSTGSSVRIAGTWKASLAGTAQQSELLAEDVSLLGEADPTTYPLQKKFQSYEYLRTLPHLRPKIPFNTAVLRLRSYISQNLTSFFAKNEFVQCYPPIITSSDCEGAGEVFTVSSNEKDSKGHFFKSPKYLTVSTQLHLEALAAAVPRVWTLSPTFRAEKSDTHRHLSEFYMLEAELSFVETLDPLLDLIEDMIRQLVSGLASSRVGNEILSLSGDLKPQLEARWEGLMQPGRWKRLAYSSAVEDLQAAVDKGEKFQFLPEWGANLQSEHEKYLAGLYNGPVFVTDYPREIKPFYMLPTPGDDRTVACFDLLFPAVGELIGGSLREHRYEELIRSMKSHGLILAGDDSEHAGLSWYTDLRKWGTAPHGGFGMGLDRLLCYLTGVENIREVVAFPRWVGRCDA</sequence>
<evidence type="ECO:0000256" key="8">
    <source>
        <dbReference type="SAM" id="MobiDB-lite"/>
    </source>
</evidence>
<dbReference type="AlphaFoldDB" id="A0A5J5F9H9"/>
<dbReference type="PANTHER" id="PTHR22594:SF34">
    <property type="entry name" value="ASPARAGINE--TRNA LIGASE, MITOCHONDRIAL-RELATED"/>
    <property type="match status" value="1"/>
</dbReference>
<dbReference type="InterPro" id="IPR006195">
    <property type="entry name" value="aa-tRNA-synth_II"/>
</dbReference>
<evidence type="ECO:0000259" key="9">
    <source>
        <dbReference type="PROSITE" id="PS50862"/>
    </source>
</evidence>
<reference evidence="10 11" key="1">
    <citation type="submission" date="2019-09" db="EMBL/GenBank/DDBJ databases">
        <title>Draft genome of the ectomycorrhizal ascomycete Sphaerosporella brunnea.</title>
        <authorList>
            <consortium name="DOE Joint Genome Institute"/>
            <person name="Benucci G.M."/>
            <person name="Marozzi G."/>
            <person name="Antonielli L."/>
            <person name="Sanchez S."/>
            <person name="Marco P."/>
            <person name="Wang X."/>
            <person name="Falini L.B."/>
            <person name="Barry K."/>
            <person name="Haridas S."/>
            <person name="Lipzen A."/>
            <person name="Labutti K."/>
            <person name="Grigoriev I.V."/>
            <person name="Murat C."/>
            <person name="Martin F."/>
            <person name="Albertini E."/>
            <person name="Donnini D."/>
            <person name="Bonito G."/>
        </authorList>
    </citation>
    <scope>NUCLEOTIDE SEQUENCE [LARGE SCALE GENOMIC DNA]</scope>
    <source>
        <strain evidence="10 11">Sb_GMNB300</strain>
    </source>
</reference>
<evidence type="ECO:0000256" key="5">
    <source>
        <dbReference type="ARBA" id="ARBA00022840"/>
    </source>
</evidence>
<gene>
    <name evidence="10" type="ORF">FN846DRAFT_77850</name>
</gene>
<comment type="caution">
    <text evidence="10">The sequence shown here is derived from an EMBL/GenBank/DDBJ whole genome shotgun (WGS) entry which is preliminary data.</text>
</comment>
<proteinExistence type="inferred from homology"/>
<dbReference type="GO" id="GO:0006421">
    <property type="term" value="P:asparaginyl-tRNA aminoacylation"/>
    <property type="evidence" value="ECO:0007669"/>
    <property type="project" value="InterPro"/>
</dbReference>
<keyword evidence="4" id="KW-0547">Nucleotide-binding</keyword>
<dbReference type="Proteomes" id="UP000326924">
    <property type="component" value="Unassembled WGS sequence"/>
</dbReference>
<dbReference type="InterPro" id="IPR004522">
    <property type="entry name" value="Asn-tRNA-ligase"/>
</dbReference>
<evidence type="ECO:0000256" key="7">
    <source>
        <dbReference type="ARBA" id="ARBA00023146"/>
    </source>
</evidence>
<dbReference type="SUPFAM" id="SSF55681">
    <property type="entry name" value="Class II aaRS and biotin synthetases"/>
    <property type="match status" value="1"/>
</dbReference>
<dbReference type="GO" id="GO:0004816">
    <property type="term" value="F:asparagine-tRNA ligase activity"/>
    <property type="evidence" value="ECO:0007669"/>
    <property type="project" value="UniProtKB-EC"/>
</dbReference>
<evidence type="ECO:0000256" key="2">
    <source>
        <dbReference type="ARBA" id="ARBA00012816"/>
    </source>
</evidence>
<dbReference type="Gene3D" id="3.30.930.10">
    <property type="entry name" value="Bira Bifunctional Protein, Domain 2"/>
    <property type="match status" value="1"/>
</dbReference>
<dbReference type="InterPro" id="IPR002312">
    <property type="entry name" value="Asp/Asn-tRNA-synth_IIb"/>
</dbReference>
<dbReference type="NCBIfam" id="TIGR00457">
    <property type="entry name" value="asnS"/>
    <property type="match status" value="1"/>
</dbReference>
<dbReference type="SUPFAM" id="SSF50249">
    <property type="entry name" value="Nucleic acid-binding proteins"/>
    <property type="match status" value="1"/>
</dbReference>
<dbReference type="FunCoup" id="A0A5J5F9H9">
    <property type="interactions" value="516"/>
</dbReference>
<dbReference type="InterPro" id="IPR004364">
    <property type="entry name" value="Aa-tRNA-synt_II"/>
</dbReference>
<dbReference type="GO" id="GO:0005739">
    <property type="term" value="C:mitochondrion"/>
    <property type="evidence" value="ECO:0007669"/>
    <property type="project" value="TreeGrafter"/>
</dbReference>
<keyword evidence="7" id="KW-0030">Aminoacyl-tRNA synthetase</keyword>
<dbReference type="PANTHER" id="PTHR22594">
    <property type="entry name" value="ASPARTYL/LYSYL-TRNA SYNTHETASE"/>
    <property type="match status" value="1"/>
</dbReference>
<dbReference type="GO" id="GO:0003676">
    <property type="term" value="F:nucleic acid binding"/>
    <property type="evidence" value="ECO:0007669"/>
    <property type="project" value="InterPro"/>
</dbReference>
<comment type="similarity">
    <text evidence="1">Belongs to the class-II aminoacyl-tRNA synthetase family.</text>
</comment>
<evidence type="ECO:0000256" key="6">
    <source>
        <dbReference type="ARBA" id="ARBA00022917"/>
    </source>
</evidence>
<keyword evidence="5" id="KW-0067">ATP-binding</keyword>
<dbReference type="Gene3D" id="2.40.50.140">
    <property type="entry name" value="Nucleic acid-binding proteins"/>
    <property type="match status" value="1"/>
</dbReference>
<dbReference type="PRINTS" id="PR01042">
    <property type="entry name" value="TRNASYNTHASP"/>
</dbReference>
<evidence type="ECO:0000256" key="1">
    <source>
        <dbReference type="ARBA" id="ARBA00008226"/>
    </source>
</evidence>
<evidence type="ECO:0000256" key="3">
    <source>
        <dbReference type="ARBA" id="ARBA00022598"/>
    </source>
</evidence>
<evidence type="ECO:0000313" key="11">
    <source>
        <dbReference type="Proteomes" id="UP000326924"/>
    </source>
</evidence>
<keyword evidence="3" id="KW-0436">Ligase</keyword>
<dbReference type="Pfam" id="PF00152">
    <property type="entry name" value="tRNA-synt_2"/>
    <property type="match status" value="1"/>
</dbReference>
<keyword evidence="6" id="KW-0648">Protein biosynthesis</keyword>
<dbReference type="GO" id="GO:0005524">
    <property type="term" value="F:ATP binding"/>
    <property type="evidence" value="ECO:0007669"/>
    <property type="project" value="UniProtKB-KW"/>
</dbReference>
<feature type="region of interest" description="Disordered" evidence="8">
    <location>
        <begin position="20"/>
        <end position="41"/>
    </location>
</feature>
<protein>
    <recommendedName>
        <fullName evidence="2">asparagine--tRNA ligase</fullName>
        <ecNumber evidence="2">6.1.1.22</ecNumber>
    </recommendedName>
</protein>
<dbReference type="EC" id="6.1.1.22" evidence="2"/>
<keyword evidence="11" id="KW-1185">Reference proteome</keyword>
<dbReference type="CDD" id="cd00776">
    <property type="entry name" value="AsxRS_core"/>
    <property type="match status" value="1"/>
</dbReference>